<reference evidence="2" key="1">
    <citation type="submission" date="2018-06" db="EMBL/GenBank/DDBJ databases">
        <authorList>
            <person name="Zhirakovskaya E."/>
        </authorList>
    </citation>
    <scope>NUCLEOTIDE SEQUENCE</scope>
</reference>
<proteinExistence type="predicted"/>
<dbReference type="PANTHER" id="PTHR22916:SF3">
    <property type="entry name" value="UDP-GLCNAC:BETAGAL BETA-1,3-N-ACETYLGLUCOSAMINYLTRANSFERASE-LIKE PROTEIN 1"/>
    <property type="match status" value="1"/>
</dbReference>
<dbReference type="Pfam" id="PF00535">
    <property type="entry name" value="Glycos_transf_2"/>
    <property type="match status" value="1"/>
</dbReference>
<evidence type="ECO:0000313" key="2">
    <source>
        <dbReference type="EMBL" id="VAV94906.1"/>
    </source>
</evidence>
<dbReference type="AlphaFoldDB" id="A0A3B0S235"/>
<gene>
    <name evidence="2" type="ORF">MNBD_ALPHA05-1261</name>
</gene>
<sequence>MPSAFPLVSVVIASRNRNALLQRAIASINSQSYDDIEIIVIDNCSDQPITNEDLPQGRPITIKRNTEPKGLYVNRNLGSERATGDIVCYLDDDDTYFPHKVQECVEAFDADRSLDFVWANTEQVGPNGQTICLSRGPIELTQFLRYRYVHLNTLAIRRNVLTTLRFNDDMTKFGDIQFVGQLIKDYRGKHIDSTHAYWYRDDRNDQITRRDWRGTFENWRKLCDVFEDEIDASALTRRFYHRKMLLLALMYGDARQAIKSASRFFSPLPSQSLPPYEA</sequence>
<dbReference type="Gene3D" id="3.90.550.10">
    <property type="entry name" value="Spore Coat Polysaccharide Biosynthesis Protein SpsA, Chain A"/>
    <property type="match status" value="1"/>
</dbReference>
<feature type="domain" description="Glycosyltransferase 2-like" evidence="1">
    <location>
        <begin position="9"/>
        <end position="119"/>
    </location>
</feature>
<dbReference type="CDD" id="cd00761">
    <property type="entry name" value="Glyco_tranf_GTA_type"/>
    <property type="match status" value="1"/>
</dbReference>
<dbReference type="SUPFAM" id="SSF53448">
    <property type="entry name" value="Nucleotide-diphospho-sugar transferases"/>
    <property type="match status" value="1"/>
</dbReference>
<name>A0A3B0S235_9ZZZZ</name>
<protein>
    <recommendedName>
        <fullName evidence="1">Glycosyltransferase 2-like domain-containing protein</fullName>
    </recommendedName>
</protein>
<dbReference type="InterPro" id="IPR029044">
    <property type="entry name" value="Nucleotide-diphossugar_trans"/>
</dbReference>
<accession>A0A3B0S235</accession>
<dbReference type="InterPro" id="IPR001173">
    <property type="entry name" value="Glyco_trans_2-like"/>
</dbReference>
<organism evidence="2">
    <name type="scientific">hydrothermal vent metagenome</name>
    <dbReference type="NCBI Taxonomy" id="652676"/>
    <lineage>
        <taxon>unclassified sequences</taxon>
        <taxon>metagenomes</taxon>
        <taxon>ecological metagenomes</taxon>
    </lineage>
</organism>
<dbReference type="PANTHER" id="PTHR22916">
    <property type="entry name" value="GLYCOSYLTRANSFERASE"/>
    <property type="match status" value="1"/>
</dbReference>
<evidence type="ECO:0000259" key="1">
    <source>
        <dbReference type="Pfam" id="PF00535"/>
    </source>
</evidence>
<dbReference type="GO" id="GO:0016758">
    <property type="term" value="F:hexosyltransferase activity"/>
    <property type="evidence" value="ECO:0007669"/>
    <property type="project" value="UniProtKB-ARBA"/>
</dbReference>
<dbReference type="EMBL" id="UOEH01000151">
    <property type="protein sequence ID" value="VAV94906.1"/>
    <property type="molecule type" value="Genomic_DNA"/>
</dbReference>